<dbReference type="PANTHER" id="PTHR43752:SF2">
    <property type="entry name" value="BNR_ASP-BOX REPEAT FAMILY PROTEIN"/>
    <property type="match status" value="1"/>
</dbReference>
<proteinExistence type="predicted"/>
<evidence type="ECO:0000259" key="1">
    <source>
        <dbReference type="Pfam" id="PF13088"/>
    </source>
</evidence>
<accession>A0A4R6J8Z0</accession>
<dbReference type="InterPro" id="IPR036278">
    <property type="entry name" value="Sialidase_sf"/>
</dbReference>
<dbReference type="CDD" id="cd15482">
    <property type="entry name" value="Sialidase_non-viral"/>
    <property type="match status" value="1"/>
</dbReference>
<reference evidence="2 3" key="1">
    <citation type="submission" date="2019-03" db="EMBL/GenBank/DDBJ databases">
        <title>Sequencing the genomes of 1000 actinobacteria strains.</title>
        <authorList>
            <person name="Klenk H.-P."/>
        </authorList>
    </citation>
    <scope>NUCLEOTIDE SEQUENCE [LARGE SCALE GENOMIC DNA]</scope>
    <source>
        <strain evidence="2 3">DSM 43805</strain>
    </source>
</reference>
<dbReference type="Gene3D" id="2.120.10.10">
    <property type="match status" value="1"/>
</dbReference>
<evidence type="ECO:0000313" key="3">
    <source>
        <dbReference type="Proteomes" id="UP000294901"/>
    </source>
</evidence>
<sequence length="340" mass="36796">MPTPFTVARAEAGLLAHFPDVVRLPDGRLLATYREGAGHVRSDGRICLVESTDGGETWSQPWVAVDGDFDDRDPKLGVRADGTVLLSYFVIDWSTTPLHTTHGTYVHSSTDGGRTWSEPIPVGTSMIDEGGRLTPAVPTWAASHGGAVELPTGDVLLPLYGRLPGEKWQRATVVRSTDGGRTWPAESEVLLAEGDGVHYQEPTLTVLDDGTVVALIRTTADRAWICRSTDHGHTWSEAQPTDMPASSHHALTLSTGEVLVTYGDLSPRFSEHRDTVGRLVRDPAKTWDGYPDVQLYDSGHPDQANPSSVEVAPGRFLTVSFDVREATVVGFFTTPADYPG</sequence>
<gene>
    <name evidence="2" type="ORF">C8E87_7516</name>
</gene>
<dbReference type="SUPFAM" id="SSF50939">
    <property type="entry name" value="Sialidases"/>
    <property type="match status" value="1"/>
</dbReference>
<evidence type="ECO:0000313" key="2">
    <source>
        <dbReference type="EMBL" id="TDO32074.1"/>
    </source>
</evidence>
<dbReference type="AlphaFoldDB" id="A0A4R6J8Z0"/>
<protein>
    <submittedName>
        <fullName evidence="2">BNR repeat protein</fullName>
    </submittedName>
</protein>
<dbReference type="Pfam" id="PF02012">
    <property type="entry name" value="BNR"/>
    <property type="match status" value="1"/>
</dbReference>
<keyword evidence="3" id="KW-1185">Reference proteome</keyword>
<organism evidence="2 3">
    <name type="scientific">Paractinoplanes brasiliensis</name>
    <dbReference type="NCBI Taxonomy" id="52695"/>
    <lineage>
        <taxon>Bacteria</taxon>
        <taxon>Bacillati</taxon>
        <taxon>Actinomycetota</taxon>
        <taxon>Actinomycetes</taxon>
        <taxon>Micromonosporales</taxon>
        <taxon>Micromonosporaceae</taxon>
        <taxon>Paractinoplanes</taxon>
    </lineage>
</organism>
<dbReference type="RefSeq" id="WP_166661404.1">
    <property type="nucleotide sequence ID" value="NZ_BOMD01000044.1"/>
</dbReference>
<dbReference type="Pfam" id="PF13088">
    <property type="entry name" value="BNR_2"/>
    <property type="match status" value="1"/>
</dbReference>
<name>A0A4R6J8Z0_9ACTN</name>
<feature type="domain" description="Sialidase" evidence="1">
    <location>
        <begin position="78"/>
        <end position="288"/>
    </location>
</feature>
<dbReference type="InterPro" id="IPR011040">
    <property type="entry name" value="Sialidase"/>
</dbReference>
<dbReference type="EMBL" id="SNWR01000002">
    <property type="protein sequence ID" value="TDO32074.1"/>
    <property type="molecule type" value="Genomic_DNA"/>
</dbReference>
<dbReference type="PANTHER" id="PTHR43752">
    <property type="entry name" value="BNR/ASP-BOX REPEAT FAMILY PROTEIN"/>
    <property type="match status" value="1"/>
</dbReference>
<dbReference type="InterPro" id="IPR002860">
    <property type="entry name" value="BNR_rpt"/>
</dbReference>
<comment type="caution">
    <text evidence="2">The sequence shown here is derived from an EMBL/GenBank/DDBJ whole genome shotgun (WGS) entry which is preliminary data.</text>
</comment>
<dbReference type="Proteomes" id="UP000294901">
    <property type="component" value="Unassembled WGS sequence"/>
</dbReference>